<organism evidence="2 3">
    <name type="scientific">Anaerovirgula multivorans</name>
    <dbReference type="NCBI Taxonomy" id="312168"/>
    <lineage>
        <taxon>Bacteria</taxon>
        <taxon>Bacillati</taxon>
        <taxon>Bacillota</taxon>
        <taxon>Clostridia</taxon>
        <taxon>Peptostreptococcales</taxon>
        <taxon>Natronincolaceae</taxon>
        <taxon>Anaerovirgula</taxon>
    </lineage>
</organism>
<evidence type="ECO:0000313" key="3">
    <source>
        <dbReference type="Proteomes" id="UP000198304"/>
    </source>
</evidence>
<dbReference type="Proteomes" id="UP000198304">
    <property type="component" value="Unassembled WGS sequence"/>
</dbReference>
<evidence type="ECO:0000313" key="2">
    <source>
        <dbReference type="EMBL" id="SNS07509.1"/>
    </source>
</evidence>
<accession>A0A239BIK1</accession>
<sequence length="123" mass="14504">MSFTNKLSKAISQSMNEISKKSSEIIEVNKMNLSINKREKEIQELYEELGRHVYEHLQGGNYINKLDLESYISRIEFLKRDIETLEKLVLSIQKIKHCPRCEVEFNEDISYCPLCGKYIKDLQ</sequence>
<name>A0A239BIK1_9FIRM</name>
<evidence type="ECO:0000256" key="1">
    <source>
        <dbReference type="SAM" id="Coils"/>
    </source>
</evidence>
<feature type="coiled-coil region" evidence="1">
    <location>
        <begin position="28"/>
        <end position="95"/>
    </location>
</feature>
<dbReference type="OrthoDB" id="4377018at2"/>
<keyword evidence="1" id="KW-0175">Coiled coil</keyword>
<dbReference type="AlphaFoldDB" id="A0A239BIK1"/>
<proteinExistence type="predicted"/>
<protein>
    <submittedName>
        <fullName evidence="2">Dor1-like family protein</fullName>
    </submittedName>
</protein>
<dbReference type="EMBL" id="FZOJ01000003">
    <property type="protein sequence ID" value="SNS07509.1"/>
    <property type="molecule type" value="Genomic_DNA"/>
</dbReference>
<gene>
    <name evidence="2" type="ORF">SAMN05446037_1003289</name>
</gene>
<reference evidence="2 3" key="1">
    <citation type="submission" date="2017-06" db="EMBL/GenBank/DDBJ databases">
        <authorList>
            <person name="Kim H.J."/>
            <person name="Triplett B.A."/>
        </authorList>
    </citation>
    <scope>NUCLEOTIDE SEQUENCE [LARGE SCALE GENOMIC DNA]</scope>
    <source>
        <strain evidence="2 3">SCA</strain>
    </source>
</reference>
<keyword evidence="3" id="KW-1185">Reference proteome</keyword>
<dbReference type="RefSeq" id="WP_089281758.1">
    <property type="nucleotide sequence ID" value="NZ_FZOJ01000003.1"/>
</dbReference>